<evidence type="ECO:0000256" key="8">
    <source>
        <dbReference type="ARBA" id="ARBA00023012"/>
    </source>
</evidence>
<sequence>MTSATDGSAGSVPARVWQFLRGPRFIDLPIRLLALIMGLTILVPGSFETTEPLYSGLLILAYALIVVAAFLPLTTVIAATGLGVVFSQLFPDLQNMFPEALLLAIAVLISRRRWVGFAIGTAGLAGYLGFSTWLGSYDAGFEGLTDLGYGWLTYSLLGLCASFVEARIRREIARRERAAIDHQKTLDAMRTRFTSDMHDTISHSLTTESAIIRTLARETDSEQADRLLAELALVNAEATKRLRQLVTSLSSWETDTCPGDTRTRRVRFRAEAEQLAGAIEDGCAAGSVPLTAQLSPLPTYSSDSLAHHFRAILLELATNVIRHSTPGTPAKLTVELRSGSGDRMELVCRSCNESPTELTQVPRSLHRRATAVGGTCTVGAGAEKNTVVEVALPIRRLTPSAQAESGQVKSARAETAQVKSARAKSSQTLSPEVMSGTAEPAEMIDIAEVESSASSSSEADHGAGTETDNEQASAPDTDRVSASANADDERRSDSSPDTAATDIAATGTATTSTAAPTTGNSSDPASTSPSETRRKVEA</sequence>
<dbReference type="PANTHER" id="PTHR24421:SF10">
    <property type="entry name" value="NITRATE_NITRITE SENSOR PROTEIN NARQ"/>
    <property type="match status" value="1"/>
</dbReference>
<feature type="domain" description="Signal transduction histidine kinase subgroup 3 dimerisation and phosphoacceptor" evidence="11">
    <location>
        <begin position="190"/>
        <end position="249"/>
    </location>
</feature>
<keyword evidence="10" id="KW-0472">Membrane</keyword>
<gene>
    <name evidence="12" type="ORF">L1F31_15680</name>
</gene>
<keyword evidence="10" id="KW-0812">Transmembrane</keyword>
<evidence type="ECO:0000256" key="9">
    <source>
        <dbReference type="SAM" id="MobiDB-lite"/>
    </source>
</evidence>
<keyword evidence="6 12" id="KW-0418">Kinase</keyword>
<name>A0ABY5SR44_9MICO</name>
<keyword evidence="8" id="KW-0902">Two-component regulatory system</keyword>
<dbReference type="InterPro" id="IPR050482">
    <property type="entry name" value="Sensor_HK_TwoCompSys"/>
</dbReference>
<keyword evidence="7" id="KW-0067">ATP-binding</keyword>
<dbReference type="Proteomes" id="UP001064879">
    <property type="component" value="Chromosome"/>
</dbReference>
<proteinExistence type="predicted"/>
<protein>
    <recommendedName>
        <fullName evidence="2">histidine kinase</fullName>
        <ecNumber evidence="2">2.7.13.3</ecNumber>
    </recommendedName>
</protein>
<feature type="compositionally biased region" description="Low complexity" evidence="9">
    <location>
        <begin position="495"/>
        <end position="522"/>
    </location>
</feature>
<dbReference type="RefSeq" id="WP_265418169.1">
    <property type="nucleotide sequence ID" value="NZ_CP093443.1"/>
</dbReference>
<evidence type="ECO:0000256" key="1">
    <source>
        <dbReference type="ARBA" id="ARBA00000085"/>
    </source>
</evidence>
<feature type="region of interest" description="Disordered" evidence="9">
    <location>
        <begin position="399"/>
        <end position="538"/>
    </location>
</feature>
<dbReference type="EMBL" id="CP093443">
    <property type="protein sequence ID" value="UVI35544.1"/>
    <property type="molecule type" value="Genomic_DNA"/>
</dbReference>
<accession>A0ABY5SR44</accession>
<evidence type="ECO:0000256" key="3">
    <source>
        <dbReference type="ARBA" id="ARBA00022553"/>
    </source>
</evidence>
<evidence type="ECO:0000256" key="7">
    <source>
        <dbReference type="ARBA" id="ARBA00022840"/>
    </source>
</evidence>
<feature type="transmembrane region" description="Helical" evidence="10">
    <location>
        <begin position="114"/>
        <end position="136"/>
    </location>
</feature>
<evidence type="ECO:0000256" key="4">
    <source>
        <dbReference type="ARBA" id="ARBA00022679"/>
    </source>
</evidence>
<feature type="compositionally biased region" description="Polar residues" evidence="9">
    <location>
        <begin position="399"/>
        <end position="408"/>
    </location>
</feature>
<evidence type="ECO:0000256" key="10">
    <source>
        <dbReference type="SAM" id="Phobius"/>
    </source>
</evidence>
<keyword evidence="4" id="KW-0808">Transferase</keyword>
<keyword evidence="10" id="KW-1133">Transmembrane helix</keyword>
<dbReference type="Pfam" id="PF07730">
    <property type="entry name" value="HisKA_3"/>
    <property type="match status" value="1"/>
</dbReference>
<evidence type="ECO:0000256" key="5">
    <source>
        <dbReference type="ARBA" id="ARBA00022741"/>
    </source>
</evidence>
<evidence type="ECO:0000313" key="13">
    <source>
        <dbReference type="Proteomes" id="UP001064879"/>
    </source>
</evidence>
<reference evidence="12" key="1">
    <citation type="submission" date="2022-03" db="EMBL/GenBank/DDBJ databases">
        <title>Brevibacterium spongiae sp. nov., isolated from marine sponge.</title>
        <authorList>
            <person name="Li Z."/>
            <person name="Zhang M."/>
        </authorList>
    </citation>
    <scope>NUCLEOTIDE SEQUENCE</scope>
    <source>
        <strain evidence="12">WHS-Z9</strain>
    </source>
</reference>
<organism evidence="12 13">
    <name type="scientific">Brevibacterium spongiae</name>
    <dbReference type="NCBI Taxonomy" id="2909672"/>
    <lineage>
        <taxon>Bacteria</taxon>
        <taxon>Bacillati</taxon>
        <taxon>Actinomycetota</taxon>
        <taxon>Actinomycetes</taxon>
        <taxon>Micrococcales</taxon>
        <taxon>Brevibacteriaceae</taxon>
        <taxon>Brevibacterium</taxon>
    </lineage>
</organism>
<keyword evidence="3" id="KW-0597">Phosphoprotein</keyword>
<dbReference type="Gene3D" id="6.10.250.2870">
    <property type="match status" value="1"/>
</dbReference>
<keyword evidence="5" id="KW-0547">Nucleotide-binding</keyword>
<dbReference type="PANTHER" id="PTHR24421">
    <property type="entry name" value="NITRATE/NITRITE SENSOR PROTEIN NARX-RELATED"/>
    <property type="match status" value="1"/>
</dbReference>
<feature type="transmembrane region" description="Helical" evidence="10">
    <location>
        <begin position="28"/>
        <end position="47"/>
    </location>
</feature>
<feature type="transmembrane region" description="Helical" evidence="10">
    <location>
        <begin position="59"/>
        <end position="86"/>
    </location>
</feature>
<comment type="catalytic activity">
    <reaction evidence="1">
        <text>ATP + protein L-histidine = ADP + protein N-phospho-L-histidine.</text>
        <dbReference type="EC" id="2.7.13.3"/>
    </reaction>
</comment>
<evidence type="ECO:0000313" key="12">
    <source>
        <dbReference type="EMBL" id="UVI35544.1"/>
    </source>
</evidence>
<evidence type="ECO:0000256" key="2">
    <source>
        <dbReference type="ARBA" id="ARBA00012438"/>
    </source>
</evidence>
<evidence type="ECO:0000256" key="6">
    <source>
        <dbReference type="ARBA" id="ARBA00022777"/>
    </source>
</evidence>
<dbReference type="GO" id="GO:0016301">
    <property type="term" value="F:kinase activity"/>
    <property type="evidence" value="ECO:0007669"/>
    <property type="project" value="UniProtKB-KW"/>
</dbReference>
<keyword evidence="13" id="KW-1185">Reference proteome</keyword>
<dbReference type="InterPro" id="IPR011712">
    <property type="entry name" value="Sig_transdc_His_kin_sub3_dim/P"/>
</dbReference>
<feature type="compositionally biased region" description="Polar residues" evidence="9">
    <location>
        <begin position="470"/>
        <end position="484"/>
    </location>
</feature>
<feature type="transmembrane region" description="Helical" evidence="10">
    <location>
        <begin position="148"/>
        <end position="168"/>
    </location>
</feature>
<evidence type="ECO:0000259" key="11">
    <source>
        <dbReference type="Pfam" id="PF07730"/>
    </source>
</evidence>
<dbReference type="EC" id="2.7.13.3" evidence="2"/>